<dbReference type="InterPro" id="IPR038508">
    <property type="entry name" value="ArfGAP_dom_sf"/>
</dbReference>
<evidence type="ECO:0000256" key="2">
    <source>
        <dbReference type="ARBA" id="ARBA00022737"/>
    </source>
</evidence>
<dbReference type="PANTHER" id="PTHR23180">
    <property type="entry name" value="CENTAURIN/ARF"/>
    <property type="match status" value="1"/>
</dbReference>
<keyword evidence="8" id="KW-0343">GTPase activation</keyword>
<dbReference type="InterPro" id="IPR001164">
    <property type="entry name" value="ArfGAP_dom"/>
</dbReference>
<keyword evidence="8" id="KW-0967">Endosome</keyword>
<dbReference type="Pfam" id="PF01412">
    <property type="entry name" value="ArfGap"/>
    <property type="match status" value="1"/>
</dbReference>
<dbReference type="FunFam" id="2.30.29.30:FF:000026">
    <property type="entry name" value="Arf-GAP with coiled-coil, ANK repeat and PH domain-containing protein 2"/>
    <property type="match status" value="1"/>
</dbReference>
<keyword evidence="2 8" id="KW-0677">Repeat</keyword>
<evidence type="ECO:0000256" key="1">
    <source>
        <dbReference type="ARBA" id="ARBA00022723"/>
    </source>
</evidence>
<sequence>MQALCQCGRNSTSQKEHMQALCQCGRNSTSQKEHMQALCQCGRKSTSQKEHMQALCQCGRNSTSQKEHMQALCQCGRNSTSQKEHMQALCQCGELGLLLHAWVPLQVWRAGLVCFTVGVLFRCGELGLSASHLGSSAGVECWACLLHAWVPLQVWRAGLVASCLDSSAGVESWACLLHGWGSLQVWRAGLVCFTLGFLCTCGELGLSASRLGSSAGVETWACLLHAWVPLQVWIAGLVCFTLGVLFRCGELGLSASRFGSSAGVESWARLLHGWVPLQDFSYDDSKAEFNVDASNGVVVEGYLFKRASNAFKTWNRGAAAAADCVFPIVLQDSLTVVVEDLRLCSVKPCEDIERRFCFEVVSPTKSCMLQADSEKLRQAWIHAVQASIASAYRESPDNYCIQVSVRQGGPGQYQIGSINYPFLSAAVIVLFDCPFLRTAVIVLFDYPFLRAAVILLFDYPFLRTAVIVLFDFPFLRTAVVVLFDYPFLRVAVIVLVDYPFLRAAVIVLFDYPFLRVAVIVLVDYPFLRAAVIVLFDYPFLRVAVIVLVDYPFLRAAVIVLFDYPFLRVAVIVLVDYPFLRAAVIVLFDYPFLRAAVIVLFDYPFLRVAVIVLVDYPFLRAAVIVLFDYPFLRAAVIVLFDYPFLRATVIKLDRTASPSTSSIDSASDSRDRSLKGESILQRVQSIPGNEVCCDCGQADPRWASINLGILLCIECSGIHRSLGVHCSKVRSLTLDSWEPELLKLMCELGNNIMNHIYEPRYEELGLKKPVSSSSRQEKEAWIKAKYVEKKFLKKMPIVEALREVEQKSRRWSVKKCQRHNSSTKVPATRRRYRQEAGNASPATLVSGTVQLCQGGAQCTEPVKSGTVQLCQGGAQCTEPVKSGTMQLCQGGARCTEPFKSGTVQLCQGGAQCTEPVKSGTVQLCQGGARCTEPVKSAAALERKFRRDSLFCPDELDSLFSYFDTGSGPRSLSSDSGLGGSTDGSTDILVFGSVVDSVTEEECGVSEESSGEAEIEQEASDTEDLRELTPGMLIYKAAQARNMPVMAEALAHGADVNWINDEDENKTPLIQAVTGGSLIACEFLLQNAADVNQRDIRGRGPLHHATYLGHTGQVCLFLKRGANQHGEDADGQDPLSIAVQAANADIVTLLRLARMNEEMRETEGPFGQPGDATYLDIFREFSHMASNNPEKLNRRSVHFSHSCRRGRELASLDLLLLEMSSQPVNENDVN</sequence>
<keyword evidence="3 7" id="KW-0863">Zinc-finger</keyword>
<dbReference type="AlphaFoldDB" id="A0A444V7X2"/>
<keyword evidence="14" id="KW-1185">Reference proteome</keyword>
<evidence type="ECO:0000259" key="12">
    <source>
        <dbReference type="PROSITE" id="PS50115"/>
    </source>
</evidence>
<dbReference type="Pfam" id="PF00023">
    <property type="entry name" value="Ank"/>
    <property type="match status" value="1"/>
</dbReference>
<feature type="region of interest" description="Disordered" evidence="9">
    <location>
        <begin position="1001"/>
        <end position="1020"/>
    </location>
</feature>
<dbReference type="InterPro" id="IPR037278">
    <property type="entry name" value="ARFGAP/RecO"/>
</dbReference>
<dbReference type="InterPro" id="IPR036770">
    <property type="entry name" value="Ankyrin_rpt-contain_sf"/>
</dbReference>
<evidence type="ECO:0000256" key="7">
    <source>
        <dbReference type="PROSITE-ProRule" id="PRU00288"/>
    </source>
</evidence>
<evidence type="ECO:0000313" key="14">
    <source>
        <dbReference type="Proteomes" id="UP000289886"/>
    </source>
</evidence>
<evidence type="ECO:0000256" key="8">
    <source>
        <dbReference type="RuleBase" id="RU369028"/>
    </source>
</evidence>
<keyword evidence="10" id="KW-0812">Transmembrane</keyword>
<dbReference type="PROSITE" id="PS50115">
    <property type="entry name" value="ARFGAP"/>
    <property type="match status" value="1"/>
</dbReference>
<evidence type="ECO:0000259" key="11">
    <source>
        <dbReference type="PROSITE" id="PS50003"/>
    </source>
</evidence>
<keyword evidence="1 8" id="KW-0479">Metal-binding</keyword>
<keyword evidence="10" id="KW-0472">Membrane</keyword>
<feature type="repeat" description="ANK" evidence="6">
    <location>
        <begin position="1095"/>
        <end position="1127"/>
    </location>
</feature>
<dbReference type="PANTHER" id="PTHR23180:SF407">
    <property type="entry name" value="ARF-GAP WITH COILED-COIL, ANK REPEAT AND PH DOMAIN-CONTAINING PROTEIN 3"/>
    <property type="match status" value="1"/>
</dbReference>
<dbReference type="FunFam" id="1.10.220.150:FF:000007">
    <property type="entry name" value="Arf-GAP with coiled-coil, ANK repeat and PH domain-containing protein 2"/>
    <property type="match status" value="1"/>
</dbReference>
<dbReference type="PRINTS" id="PR00405">
    <property type="entry name" value="REVINTRACTNG"/>
</dbReference>
<feature type="transmembrane region" description="Helical" evidence="10">
    <location>
        <begin position="490"/>
        <end position="514"/>
    </location>
</feature>
<dbReference type="CDD" id="cd13250">
    <property type="entry name" value="PH_ACAP"/>
    <property type="match status" value="1"/>
</dbReference>
<dbReference type="InterPro" id="IPR045258">
    <property type="entry name" value="ACAP1/2/3-like"/>
</dbReference>
<feature type="repeat" description="ANK" evidence="6">
    <location>
        <begin position="1062"/>
        <end position="1094"/>
    </location>
</feature>
<dbReference type="SUPFAM" id="SSF57863">
    <property type="entry name" value="ArfGap/RecO-like zinc finger"/>
    <property type="match status" value="1"/>
</dbReference>
<evidence type="ECO:0000256" key="9">
    <source>
        <dbReference type="SAM" id="MobiDB-lite"/>
    </source>
</evidence>
<keyword evidence="5 6" id="KW-0040">ANK repeat</keyword>
<dbReference type="GO" id="GO:0010008">
    <property type="term" value="C:endosome membrane"/>
    <property type="evidence" value="ECO:0007669"/>
    <property type="project" value="UniProtKB-SubCell"/>
</dbReference>
<protein>
    <recommendedName>
        <fullName evidence="8">Arf-GAP with coiled-coil, ANK repeat and PH domain-containing protein</fullName>
        <shortName evidence="8">Cnt-b</shortName>
    </recommendedName>
    <alternativeName>
        <fullName evidence="8">Centaurin-beta</fullName>
    </alternativeName>
</protein>
<dbReference type="Proteomes" id="UP000289886">
    <property type="component" value="Unassembled WGS sequence"/>
</dbReference>
<dbReference type="InterPro" id="IPR002110">
    <property type="entry name" value="Ankyrin_rpt"/>
</dbReference>
<dbReference type="FunFam" id="1.25.40.20:FF:000020">
    <property type="entry name" value="Arf-GAP with coiled-coil, ANK repeat and PH domain-containing protein 2"/>
    <property type="match status" value="1"/>
</dbReference>
<feature type="transmembrane region" description="Helical" evidence="10">
    <location>
        <begin position="422"/>
        <end position="444"/>
    </location>
</feature>
<comment type="domain">
    <text evidence="8">PH domain binds phospholipids including phosphatidic acid, phosphatidylinositol 3-phosphate, phosphatidylinositol 3,5-bisphosphate (PIP2) and phosphatidylinositol 3,4,5-trisphosphate (PIP3). May mediate protein binding to PIP2 or PIP3 containing membranes.</text>
</comment>
<evidence type="ECO:0000256" key="3">
    <source>
        <dbReference type="ARBA" id="ARBA00022771"/>
    </source>
</evidence>
<dbReference type="GO" id="GO:0008270">
    <property type="term" value="F:zinc ion binding"/>
    <property type="evidence" value="ECO:0007669"/>
    <property type="project" value="UniProtKB-KW"/>
</dbReference>
<evidence type="ECO:0000256" key="5">
    <source>
        <dbReference type="ARBA" id="ARBA00023043"/>
    </source>
</evidence>
<comment type="function">
    <text evidence="8">GTPase-activating protein for the ADP ribosylation factor family.</text>
</comment>
<comment type="activity regulation">
    <text evidence="8">GAP activity stimulated by phosphatidylinositol 4,5-bisphosphate (PIP2) and phosphatidic acid.</text>
</comment>
<dbReference type="Gene3D" id="1.25.40.20">
    <property type="entry name" value="Ankyrin repeat-containing domain"/>
    <property type="match status" value="1"/>
</dbReference>
<comment type="caution">
    <text evidence="13">The sequence shown here is derived from an EMBL/GenBank/DDBJ whole genome shotgun (WGS) entry which is preliminary data.</text>
</comment>
<evidence type="ECO:0000256" key="4">
    <source>
        <dbReference type="ARBA" id="ARBA00022833"/>
    </source>
</evidence>
<dbReference type="PROSITE" id="PS50003">
    <property type="entry name" value="PH_DOMAIN"/>
    <property type="match status" value="1"/>
</dbReference>
<name>A0A444V7X2_ACIRT</name>
<keyword evidence="10" id="KW-1133">Transmembrane helix</keyword>
<dbReference type="PROSITE" id="PS50088">
    <property type="entry name" value="ANK_REPEAT"/>
    <property type="match status" value="2"/>
</dbReference>
<accession>A0A444V7X2</accession>
<dbReference type="SMART" id="SM00248">
    <property type="entry name" value="ANK"/>
    <property type="match status" value="3"/>
</dbReference>
<organism evidence="13 14">
    <name type="scientific">Acipenser ruthenus</name>
    <name type="common">Sterlet sturgeon</name>
    <dbReference type="NCBI Taxonomy" id="7906"/>
    <lineage>
        <taxon>Eukaryota</taxon>
        <taxon>Metazoa</taxon>
        <taxon>Chordata</taxon>
        <taxon>Craniata</taxon>
        <taxon>Vertebrata</taxon>
        <taxon>Euteleostomi</taxon>
        <taxon>Actinopterygii</taxon>
        <taxon>Chondrostei</taxon>
        <taxon>Acipenseriformes</taxon>
        <taxon>Acipenseridae</taxon>
        <taxon>Acipenser</taxon>
    </lineage>
</organism>
<gene>
    <name evidence="13" type="ORF">EOD39_15666</name>
</gene>
<feature type="transmembrane region" description="Helical" evidence="10">
    <location>
        <begin position="620"/>
        <end position="644"/>
    </location>
</feature>
<evidence type="ECO:0000256" key="10">
    <source>
        <dbReference type="SAM" id="Phobius"/>
    </source>
</evidence>
<dbReference type="PROSITE" id="PS50297">
    <property type="entry name" value="ANK_REP_REGION"/>
    <property type="match status" value="2"/>
</dbReference>
<dbReference type="InterPro" id="IPR011993">
    <property type="entry name" value="PH-like_dom_sf"/>
</dbReference>
<dbReference type="SMART" id="SM00233">
    <property type="entry name" value="PH"/>
    <property type="match status" value="1"/>
</dbReference>
<dbReference type="Gene3D" id="1.10.220.150">
    <property type="entry name" value="Arf GTPase activating protein"/>
    <property type="match status" value="1"/>
</dbReference>
<dbReference type="GO" id="GO:0005096">
    <property type="term" value="F:GTPase activator activity"/>
    <property type="evidence" value="ECO:0007669"/>
    <property type="project" value="UniProtKB-KW"/>
</dbReference>
<feature type="transmembrane region" description="Helical" evidence="10">
    <location>
        <begin position="591"/>
        <end position="613"/>
    </location>
</feature>
<dbReference type="Gene3D" id="2.30.29.30">
    <property type="entry name" value="Pleckstrin-homology domain (PH domain)/Phosphotyrosine-binding domain (PTB)"/>
    <property type="match status" value="1"/>
</dbReference>
<dbReference type="SMART" id="SM00105">
    <property type="entry name" value="ArfGap"/>
    <property type="match status" value="1"/>
</dbReference>
<comment type="domain">
    <text evidence="8">The BAR domain mediates homodimerization, it can neither bind membrane nor impart curvature, but instead requires the neighboring PH domain to achieve these functions.</text>
</comment>
<evidence type="ECO:0000313" key="13">
    <source>
        <dbReference type="EMBL" id="RXM96450.1"/>
    </source>
</evidence>
<keyword evidence="4 8" id="KW-0862">Zinc</keyword>
<evidence type="ECO:0000256" key="6">
    <source>
        <dbReference type="PROSITE-ProRule" id="PRU00023"/>
    </source>
</evidence>
<feature type="domain" description="PH" evidence="11">
    <location>
        <begin position="296"/>
        <end position="389"/>
    </location>
</feature>
<proteinExistence type="predicted"/>
<feature type="domain" description="Arf-GAP" evidence="12">
    <location>
        <begin position="676"/>
        <end position="804"/>
    </location>
</feature>
<reference evidence="13 14" key="1">
    <citation type="submission" date="2019-01" db="EMBL/GenBank/DDBJ databases">
        <title>Draft Genome and Complete Hox-Cluster Characterization of the Sterlet Sturgeon (Acipenser ruthenus).</title>
        <authorList>
            <person name="Wei Q."/>
        </authorList>
    </citation>
    <scope>NUCLEOTIDE SEQUENCE [LARGE SCALE GENOMIC DNA]</scope>
    <source>
        <strain evidence="13">WHYD16114868_AA</strain>
        <tissue evidence="13">Blood</tissue>
    </source>
</reference>
<dbReference type="InterPro" id="IPR001849">
    <property type="entry name" value="PH_domain"/>
</dbReference>
<dbReference type="EMBL" id="SCEB01001619">
    <property type="protein sequence ID" value="RXM96450.1"/>
    <property type="molecule type" value="Genomic_DNA"/>
</dbReference>
<dbReference type="SUPFAM" id="SSF48403">
    <property type="entry name" value="Ankyrin repeat"/>
    <property type="match status" value="1"/>
</dbReference>
<comment type="subcellular location">
    <subcellularLocation>
        <location evidence="8">Endosome membrane</location>
        <topology evidence="8">Peripheral membrane protein</topology>
    </subcellularLocation>
</comment>
<dbReference type="SUPFAM" id="SSF50729">
    <property type="entry name" value="PH domain-like"/>
    <property type="match status" value="1"/>
</dbReference>
<feature type="transmembrane region" description="Helical" evidence="10">
    <location>
        <begin position="555"/>
        <end position="579"/>
    </location>
</feature>